<dbReference type="KEGG" id="vg:77926946"/>
<name>A0AA49BTE1_9CAUD</name>
<dbReference type="GeneID" id="77926946"/>
<feature type="region of interest" description="Disordered" evidence="1">
    <location>
        <begin position="74"/>
        <end position="94"/>
    </location>
</feature>
<dbReference type="RefSeq" id="YP_010651311.1">
    <property type="nucleotide sequence ID" value="NC_070781.1"/>
</dbReference>
<dbReference type="EMBL" id="OL829978">
    <property type="protein sequence ID" value="UMO76372.1"/>
    <property type="molecule type" value="Genomic_DNA"/>
</dbReference>
<keyword evidence="3" id="KW-1185">Reference proteome</keyword>
<evidence type="ECO:0000313" key="2">
    <source>
        <dbReference type="EMBL" id="UMO76372.1"/>
    </source>
</evidence>
<protein>
    <submittedName>
        <fullName evidence="2">Uncharacterized protein</fullName>
    </submittedName>
</protein>
<proteinExistence type="predicted"/>
<gene>
    <name evidence="2" type="primary">228</name>
    <name evidence="2" type="ORF">SEA_TOMAS_228</name>
</gene>
<sequence>MGLAGKIWNEYKNIKTIVSLEEAAKKSQGAAEYLRNVQEWDCFEDLVLEWKKYFIQKARKEKIKPEDLMHGGTTFDSAMNLDGSTPPAKRSGGNATFRAKKLCDKYGRGSGPTFGAAMAEGLNLARGGRSNYRV</sequence>
<evidence type="ECO:0000313" key="3">
    <source>
        <dbReference type="Proteomes" id="UP001202581"/>
    </source>
</evidence>
<accession>A0AA49BTE1</accession>
<dbReference type="Proteomes" id="UP001202581">
    <property type="component" value="Segment"/>
</dbReference>
<reference evidence="2" key="1">
    <citation type="submission" date="2021-12" db="EMBL/GenBank/DDBJ databases">
        <authorList>
            <person name="Khadka S."/>
            <person name="Uribe D.A."/>
            <person name="Klipsch I.N."/>
            <person name="Rene S.R."/>
            <person name="Jimenez M.L."/>
            <person name="Saini B.K."/>
            <person name="Zugasti M."/>
            <person name="Bullon R.M."/>
            <person name="Sharp C.D."/>
            <person name="Kapinga K.O."/>
            <person name="Warner C.P."/>
            <person name="Sarinana J."/>
            <person name="Jimenez A."/>
            <person name="Layton S.R."/>
            <person name="Nayek S."/>
            <person name="Hughes L.E."/>
            <person name="Garlena R.A."/>
            <person name="Russell D.A."/>
            <person name="Jacobs-Sera D."/>
            <person name="Hatfull G.F."/>
        </authorList>
    </citation>
    <scope>NUCLEOTIDE SEQUENCE</scope>
</reference>
<organism evidence="2 3">
    <name type="scientific">Streptomyces phage Tomas</name>
    <dbReference type="NCBI Taxonomy" id="2914443"/>
    <lineage>
        <taxon>Viruses</taxon>
        <taxon>Duplodnaviria</taxon>
        <taxon>Heunggongvirae</taxon>
        <taxon>Uroviricota</taxon>
        <taxon>Caudoviricetes</taxon>
        <taxon>Stanwilliamsviridae</taxon>
        <taxon>Boydwoodruffvirinae</taxon>
        <taxon>Tomasvirus</taxon>
        <taxon>Tomasvirus tomas</taxon>
    </lineage>
</organism>
<evidence type="ECO:0000256" key="1">
    <source>
        <dbReference type="SAM" id="MobiDB-lite"/>
    </source>
</evidence>